<keyword evidence="3" id="KW-0326">Glycosidase</keyword>
<keyword evidence="7" id="KW-1185">Reference proteome</keyword>
<comment type="caution">
    <text evidence="6">The sequence shown here is derived from an EMBL/GenBank/DDBJ whole genome shotgun (WGS) entry which is preliminary data.</text>
</comment>
<dbReference type="RefSeq" id="WP_281463485.1">
    <property type="nucleotide sequence ID" value="NZ_JASBAN010000002.1"/>
</dbReference>
<feature type="domain" description="Glucodextranase N-terminal" evidence="5">
    <location>
        <begin position="5"/>
        <end position="252"/>
    </location>
</feature>
<protein>
    <submittedName>
        <fullName evidence="6">Glycoside hydrolase family 15 protein</fullName>
    </submittedName>
</protein>
<dbReference type="Gene3D" id="1.50.10.10">
    <property type="match status" value="1"/>
</dbReference>
<dbReference type="PANTHER" id="PTHR31616:SF0">
    <property type="entry name" value="GLUCAN 1,4-ALPHA-GLUCOSIDASE"/>
    <property type="match status" value="1"/>
</dbReference>
<dbReference type="PROSITE" id="PS00820">
    <property type="entry name" value="GLUCOAMYLASE"/>
    <property type="match status" value="1"/>
</dbReference>
<dbReference type="Gene3D" id="2.70.98.10">
    <property type="match status" value="1"/>
</dbReference>
<sequence>MSNIAPGKPGISPTWTSSAKDIIGTSLLKSRVWFTVGYGILNEVYWPSCSMPQIRDLGFIVVVNGEWFEVKRLHNYTVSTPSPELLLPKILHKHKLFTLELEIIVDPLRDVLLIHYELKGKGAKLYSILAPHLGGHGKDNIGFINSKGLIAQKKDVVVMLAADKGFSKTSVGYVGISDGWQDFNQNGQMTWEYSKAGPGNIAMMGELNENKGVISLSFANTIEGTQTLAYSSMATGYSSIRNQYITCWQEWFKYFTFSKNDTLPPAFSNAIKTSMAVIKSHAGGTFPGALVASLSIPWGYTRQDIGGYHLVWPRDLVEVGFSMLICGMLLEAQQILSYLISIQQPDGHWIQNNFADGRPYWQGLQLDEVAFPVLFAVKLQEQNLIHDMQDVVAQMIKKAITFIVQNGPISPQDRWEENSGISPFTLSLTISALVAGASSGFLDKKDAEYALKIADDWNNRLESWVYVQNTDLDKEYQISGHYIRINPSSSSPQEGYVELRNRNGKQIKTSDLLGLDYLYLTRLGLRKPTDPRIIETTKLIDKVLCVTLPNGPYYYRYNEDGYGEHEDGSAFDGNGIGRLWPFLSGERGHQAILCKENAEPYLKALLASASIGGMLPEQIWDQEDIPQYGLYKGRPSGSAMPLIWAHAELIKLIYTYTTKKTIEQLDCVVDRYLNTKRKINEIYWYDDIECSSVSSNYTLWIQANKPFTLHYGLNGWQQVQDQPSHLIGLGMYGVPLNLENLSGQTINFTRRFNQNDWENKNWDILVN</sequence>
<dbReference type="EMBL" id="JASBAN010000002">
    <property type="protein sequence ID" value="MDI2113839.1"/>
    <property type="molecule type" value="Genomic_DNA"/>
</dbReference>
<accession>A0ABT6QAA7</accession>
<evidence type="ECO:0000256" key="1">
    <source>
        <dbReference type="ARBA" id="ARBA00006188"/>
    </source>
</evidence>
<dbReference type="SUPFAM" id="SSF74650">
    <property type="entry name" value="Galactose mutarotase-like"/>
    <property type="match status" value="1"/>
</dbReference>
<comment type="similarity">
    <text evidence="1">Belongs to the glycosyl hydrolase 15 family.</text>
</comment>
<dbReference type="SUPFAM" id="SSF48208">
    <property type="entry name" value="Six-hairpin glycosidases"/>
    <property type="match status" value="1"/>
</dbReference>
<dbReference type="Pfam" id="PF09137">
    <property type="entry name" value="Glucodextran_N"/>
    <property type="match status" value="1"/>
</dbReference>
<dbReference type="InterPro" id="IPR046966">
    <property type="entry name" value="Glucoamylase_active_site"/>
</dbReference>
<organism evidence="6 7">
    <name type="scientific">Commensalibacter nepenthis</name>
    <dbReference type="NCBI Taxonomy" id="3043872"/>
    <lineage>
        <taxon>Bacteria</taxon>
        <taxon>Pseudomonadati</taxon>
        <taxon>Pseudomonadota</taxon>
        <taxon>Alphaproteobacteria</taxon>
        <taxon>Acetobacterales</taxon>
        <taxon>Acetobacteraceae</taxon>
    </lineage>
</organism>
<dbReference type="Proteomes" id="UP001431775">
    <property type="component" value="Unassembled WGS sequence"/>
</dbReference>
<dbReference type="InterPro" id="IPR015220">
    <property type="entry name" value="Glucodextranase_N"/>
</dbReference>
<evidence type="ECO:0000313" key="7">
    <source>
        <dbReference type="Proteomes" id="UP001431775"/>
    </source>
</evidence>
<evidence type="ECO:0000259" key="4">
    <source>
        <dbReference type="Pfam" id="PF00723"/>
    </source>
</evidence>
<evidence type="ECO:0000259" key="5">
    <source>
        <dbReference type="Pfam" id="PF09137"/>
    </source>
</evidence>
<dbReference type="InterPro" id="IPR012341">
    <property type="entry name" value="6hp_glycosidase-like_sf"/>
</dbReference>
<dbReference type="PANTHER" id="PTHR31616">
    <property type="entry name" value="TREHALASE"/>
    <property type="match status" value="1"/>
</dbReference>
<evidence type="ECO:0000256" key="2">
    <source>
        <dbReference type="ARBA" id="ARBA00022801"/>
    </source>
</evidence>
<dbReference type="InterPro" id="IPR008928">
    <property type="entry name" value="6-hairpin_glycosidase_sf"/>
</dbReference>
<reference evidence="6" key="1">
    <citation type="submission" date="2023-05" db="EMBL/GenBank/DDBJ databases">
        <title>Whole genome sequence of Commensalibacter sp.</title>
        <authorList>
            <person name="Charoenyingcharoen P."/>
            <person name="Yukphan P."/>
        </authorList>
    </citation>
    <scope>NUCLEOTIDE SEQUENCE</scope>
    <source>
        <strain evidence="6">TBRC 10068</strain>
    </source>
</reference>
<gene>
    <name evidence="6" type="ORF">QJV33_11220</name>
</gene>
<feature type="domain" description="GH15-like" evidence="4">
    <location>
        <begin position="355"/>
        <end position="653"/>
    </location>
</feature>
<name>A0ABT6QAA7_9PROT</name>
<evidence type="ECO:0000256" key="3">
    <source>
        <dbReference type="ARBA" id="ARBA00023295"/>
    </source>
</evidence>
<dbReference type="InterPro" id="IPR011613">
    <property type="entry name" value="GH15-like"/>
</dbReference>
<evidence type="ECO:0000313" key="6">
    <source>
        <dbReference type="EMBL" id="MDI2113839.1"/>
    </source>
</evidence>
<dbReference type="CDD" id="cd07430">
    <property type="entry name" value="GH15_N"/>
    <property type="match status" value="1"/>
</dbReference>
<dbReference type="InterPro" id="IPR011013">
    <property type="entry name" value="Gal_mutarotase_sf_dom"/>
</dbReference>
<proteinExistence type="inferred from homology"/>
<keyword evidence="2 6" id="KW-0378">Hydrolase</keyword>
<dbReference type="Pfam" id="PF00723">
    <property type="entry name" value="Glyco_hydro_15"/>
    <property type="match status" value="1"/>
</dbReference>
<dbReference type="InterPro" id="IPR014718">
    <property type="entry name" value="GH-type_carb-bd"/>
</dbReference>
<dbReference type="GO" id="GO:0016787">
    <property type="term" value="F:hydrolase activity"/>
    <property type="evidence" value="ECO:0007669"/>
    <property type="project" value="UniProtKB-KW"/>
</dbReference>